<gene>
    <name evidence="1" type="ORF">SDC9_105551</name>
</gene>
<name>A0A645B106_9ZZZZ</name>
<accession>A0A645B106</accession>
<protein>
    <submittedName>
        <fullName evidence="1">Uncharacterized protein</fullName>
    </submittedName>
</protein>
<dbReference type="EMBL" id="VSSQ01016917">
    <property type="protein sequence ID" value="MPM58718.1"/>
    <property type="molecule type" value="Genomic_DNA"/>
</dbReference>
<dbReference type="AlphaFoldDB" id="A0A645B106"/>
<sequence>MRDSASAAPPFGFAFSPKNSVLGDSALKKKLKPKATLVNNSATRNKAWNPYVSTTANPSKGPIAPGTAWAMLK</sequence>
<organism evidence="1">
    <name type="scientific">bioreactor metagenome</name>
    <dbReference type="NCBI Taxonomy" id="1076179"/>
    <lineage>
        <taxon>unclassified sequences</taxon>
        <taxon>metagenomes</taxon>
        <taxon>ecological metagenomes</taxon>
    </lineage>
</organism>
<reference evidence="1" key="1">
    <citation type="submission" date="2019-08" db="EMBL/GenBank/DDBJ databases">
        <authorList>
            <person name="Kucharzyk K."/>
            <person name="Murdoch R.W."/>
            <person name="Higgins S."/>
            <person name="Loffler F."/>
        </authorList>
    </citation>
    <scope>NUCLEOTIDE SEQUENCE</scope>
</reference>
<comment type="caution">
    <text evidence="1">The sequence shown here is derived from an EMBL/GenBank/DDBJ whole genome shotgun (WGS) entry which is preliminary data.</text>
</comment>
<evidence type="ECO:0000313" key="1">
    <source>
        <dbReference type="EMBL" id="MPM58718.1"/>
    </source>
</evidence>
<proteinExistence type="predicted"/>